<proteinExistence type="predicted"/>
<dbReference type="EMBL" id="FXTK01000001">
    <property type="protein sequence ID" value="SMO34106.1"/>
    <property type="molecule type" value="Genomic_DNA"/>
</dbReference>
<sequence length="144" mass="14819">MAFGRTATGTGNGAIRATLSRLLRLLVVLPFLGFSLIQPDTMLTADAQGRVMVVLCGSDTPVEMAVAADGTLTPVSELDRHAPGDRHPSCGWALHGQPVLGAGPALLPASQTTHVVIDPGPFMPGGLWSLPRPAPSARGPPSIV</sequence>
<dbReference type="RefSeq" id="WP_246098613.1">
    <property type="nucleotide sequence ID" value="NZ_FXTK01000001.1"/>
</dbReference>
<gene>
    <name evidence="1" type="ORF">SAMN06265221_101120</name>
</gene>
<protein>
    <recommendedName>
        <fullName evidence="3">DUF2946 domain-containing protein</fullName>
    </recommendedName>
</protein>
<organism evidence="1 2">
    <name type="scientific">Paracoccus laeviglucosivorans</name>
    <dbReference type="NCBI Taxonomy" id="1197861"/>
    <lineage>
        <taxon>Bacteria</taxon>
        <taxon>Pseudomonadati</taxon>
        <taxon>Pseudomonadota</taxon>
        <taxon>Alphaproteobacteria</taxon>
        <taxon>Rhodobacterales</taxon>
        <taxon>Paracoccaceae</taxon>
        <taxon>Paracoccus</taxon>
    </lineage>
</organism>
<dbReference type="AlphaFoldDB" id="A0A521AH26"/>
<accession>A0A521AH26</accession>
<evidence type="ECO:0000313" key="1">
    <source>
        <dbReference type="EMBL" id="SMO34106.1"/>
    </source>
</evidence>
<reference evidence="1 2" key="1">
    <citation type="submission" date="2017-05" db="EMBL/GenBank/DDBJ databases">
        <authorList>
            <person name="Varghese N."/>
            <person name="Submissions S."/>
        </authorList>
    </citation>
    <scope>NUCLEOTIDE SEQUENCE [LARGE SCALE GENOMIC DNA]</scope>
    <source>
        <strain evidence="1 2">DSM 100094</strain>
    </source>
</reference>
<evidence type="ECO:0000313" key="2">
    <source>
        <dbReference type="Proteomes" id="UP000319014"/>
    </source>
</evidence>
<name>A0A521AH26_9RHOB</name>
<dbReference type="Proteomes" id="UP000319014">
    <property type="component" value="Unassembled WGS sequence"/>
</dbReference>
<keyword evidence="2" id="KW-1185">Reference proteome</keyword>
<evidence type="ECO:0008006" key="3">
    <source>
        <dbReference type="Google" id="ProtNLM"/>
    </source>
</evidence>